<dbReference type="VEuPathDB" id="PlasmoDB:PY02081"/>
<dbReference type="GeneID" id="3807240"/>
<reference evidence="2" key="2">
    <citation type="submission" date="2014-05" db="EMBL/GenBank/DDBJ databases">
        <authorList>
            <person name="Aslett M.A."/>
            <person name="De Silva N."/>
        </authorList>
    </citation>
    <scope>NUCLEOTIDE SEQUENCE</scope>
    <source>
        <strain evidence="2">17X</strain>
    </source>
</reference>
<organism evidence="1 4">
    <name type="scientific">Plasmodium yoelii</name>
    <dbReference type="NCBI Taxonomy" id="5861"/>
    <lineage>
        <taxon>Eukaryota</taxon>
        <taxon>Sar</taxon>
        <taxon>Alveolata</taxon>
        <taxon>Apicomplexa</taxon>
        <taxon>Aconoidasida</taxon>
        <taxon>Haemosporida</taxon>
        <taxon>Plasmodiidae</taxon>
        <taxon>Plasmodium</taxon>
        <taxon>Plasmodium (Vinckeia)</taxon>
    </lineage>
</organism>
<dbReference type="VEuPathDB" id="PlasmoDB:Py17XNL_000704158"/>
<dbReference type="EMBL" id="LK934635">
    <property type="protein sequence ID" value="CDU17187.1"/>
    <property type="molecule type" value="Genomic_DNA"/>
</dbReference>
<dbReference type="EMBL" id="LM993661">
    <property type="protein sequence ID" value="VTZ76313.1"/>
    <property type="molecule type" value="Genomic_DNA"/>
</dbReference>
<evidence type="ECO:0000313" key="3">
    <source>
        <dbReference type="Proteomes" id="UP000072874"/>
    </source>
</evidence>
<dbReference type="GO" id="GO:0003729">
    <property type="term" value="F:mRNA binding"/>
    <property type="evidence" value="ECO:0007669"/>
    <property type="project" value="TreeGrafter"/>
</dbReference>
<gene>
    <name evidence="2" type="ORF">PY17X_0706700</name>
    <name evidence="1" type="ORF">PYYM_0706600</name>
</gene>
<dbReference type="OMA" id="LKYTTYP"/>
<dbReference type="PANTHER" id="PTHR48031">
    <property type="entry name" value="SRA STEM-LOOP-INTERACTING RNA-BINDING PROTEIN, MITOCHONDRIAL"/>
    <property type="match status" value="1"/>
</dbReference>
<evidence type="ECO:0000313" key="2">
    <source>
        <dbReference type="EMBL" id="VTZ76313.1"/>
    </source>
</evidence>
<dbReference type="Proteomes" id="UP000072904">
    <property type="component" value="Chromosome 7"/>
</dbReference>
<accession>A0A077Y6G7</accession>
<dbReference type="VEuPathDB" id="PlasmoDB:PY17X_0706700"/>
<dbReference type="KEGG" id="pyo:PY17X_0706700"/>
<dbReference type="PANTHER" id="PTHR48031:SF2">
    <property type="entry name" value="RNA-BINDING PROTEIN 4"/>
    <property type="match status" value="1"/>
</dbReference>
<sequence>MFEAKSYKWYFENGCEIVPLKKPYDKKNDYSLTLLDIQADFSDFLAEEKNIISIDKLGKEEESGFNLQKNQFIQKETKKKSTIEREKYVYEIDYLWAYMEWHYSFQDEIKVQKNLIKDINKLKKVPKLFVSAHIIDGVINEMSKNENICILKYTTYPNFYKKYNNELDILSKKSNNSIYNVCNYIYEVCDIADKSLTFANSPIINTTVKNVLSITKSGKKREDFIEENEKEDIEEDEIWQIYLSKTLKNINDQWLLICINDELKNIINNSGDIYFKMFNKYIKEYNEFITNHNYSLTSNDKGTSGNDNNSTHMSNSNMFKNEDKNNFFELNSHNNNLNLEKIKKYKINLIFSENKDINHIIYKLCTNLGRFNDVVLCTTNKTYNILMNDVDGTLAICLKSFFSKYYINSDIEKKLYSQEMENGMCNLKKTNSIPFNDDLIKTLSIMGLCKEKIILSEKATIFNNIELFFSYYLLVHSEALYGQSEGCKLIKEGLNYSEKETNEIDDGVIYISKKGIFENLQFSNEEICSYLMHMQKYSKNNMIYIKNKGFRYIKSEIIYEFLIKMMELISINDNLYEYQYIENPNKISSKNNNVSIFDKYRYDLYKGLKKRYGITFLNIMKLIYDNIDDFDFLSTNKIGLEKYIILQLCWKCFDIENINFEYFNIYYNYYFFYEYLNKGSSELTFENMLENYFVFLNNDKYIDETIIFLNLFKLHNIMSLNIIRGSGKVTIHSEKLFTFDMDMFTYIKYVDENFQNFNSNLMDKIIQSFIKNYQFFLDYGYDRECVKKNVSNVFQDENYNTNLKEMNKKDNFVDDGTENTIYKNRVLFRNNIILNVNNINHICNDNFMFEYFVVVKYFYSENNFSLLEKKIKKIVNMLKGTYNANQGGENVNDGHENYELSEKFENFNSSHLDNLADYDIQKKYNSNYSKNMKYNYCLNYKIFKYQTNSFPHIRLNNNYNDLLISVYTPLSLHCSIFRENVIYNKKKNSFQLIPPFLLKNNLRSCLTVLFALKNSYYSQEFYPFLNPLLNNKDMIGTIAVPPLRHCRTKLMEKENPKNVELFETENIILSTLNNTIKQCSNRAPSNKKITEKLWKLYNCNLPINNFDL</sequence>
<proteinExistence type="predicted"/>
<dbReference type="Proteomes" id="UP000072874">
    <property type="component" value="Chromosome 7"/>
</dbReference>
<name>A0A077Y6G7_PLAYE</name>
<dbReference type="AlphaFoldDB" id="A0A077Y6G7"/>
<dbReference type="VEuPathDB" id="PlasmoDB:PYYM_0706600"/>
<dbReference type="OrthoDB" id="375714at2759"/>
<protein>
    <submittedName>
        <fullName evidence="1">Uncharacterized protein</fullName>
    </submittedName>
</protein>
<reference evidence="3 4" key="1">
    <citation type="journal article" date="2014" name="BMC Biol.">
        <title>A comprehensive evaluation of rodent malaria parasite genomes and gene expression.</title>
        <authorList>
            <person name="Otto T.D."/>
            <person name="Bohme U."/>
            <person name="Jackson A.P."/>
            <person name="Hunt M."/>
            <person name="Franke-Fayard B."/>
            <person name="Hoeijmakers W.A."/>
            <person name="Religa A.A."/>
            <person name="Robertson L."/>
            <person name="Sanders M."/>
            <person name="Ogun S.A."/>
            <person name="Cunningham D."/>
            <person name="Erhart A."/>
            <person name="Billker O."/>
            <person name="Khan S.M."/>
            <person name="Stunnenberg H.G."/>
            <person name="Langhorne J."/>
            <person name="Holder A.A."/>
            <person name="Waters A.P."/>
            <person name="Newbold C.I."/>
            <person name="Pain A."/>
            <person name="Berriman M."/>
            <person name="Janse C.J."/>
        </authorList>
    </citation>
    <scope>NUCLEOTIDE SEQUENCE [LARGE SCALE GENOMIC DNA]</scope>
    <source>
        <strain evidence="2 3">17X</strain>
        <strain evidence="1 4">YM</strain>
    </source>
</reference>
<reference evidence="1" key="3">
    <citation type="submission" date="2014-05" db="EMBL/GenBank/DDBJ databases">
        <authorList>
            <person name="Aslett A.Martin."/>
            <person name="De Silva Nishadi"/>
        </authorList>
    </citation>
    <scope>NUCLEOTIDE SEQUENCE</scope>
    <source>
        <strain evidence="1">YM</strain>
    </source>
</reference>
<dbReference type="RefSeq" id="XP_022811765.1">
    <property type="nucleotide sequence ID" value="XM_022955492.1"/>
</dbReference>
<reference evidence="2" key="4">
    <citation type="submission" date="2019-05" db="EMBL/GenBank/DDBJ databases">
        <authorList>
            <consortium name="Pathogen Informatics"/>
        </authorList>
    </citation>
    <scope>NUCLEOTIDE SEQUENCE</scope>
    <source>
        <strain evidence="2">17X</strain>
    </source>
</reference>
<evidence type="ECO:0000313" key="1">
    <source>
        <dbReference type="EMBL" id="CDU17187.1"/>
    </source>
</evidence>
<evidence type="ECO:0000313" key="4">
    <source>
        <dbReference type="Proteomes" id="UP000072904"/>
    </source>
</evidence>